<evidence type="ECO:0000256" key="2">
    <source>
        <dbReference type="ARBA" id="ARBA00022525"/>
    </source>
</evidence>
<evidence type="ECO:0000256" key="3">
    <source>
        <dbReference type="ARBA" id="ARBA00022729"/>
    </source>
</evidence>
<dbReference type="EMBL" id="CAJNOR010000694">
    <property type="protein sequence ID" value="CAF0983750.1"/>
    <property type="molecule type" value="Genomic_DNA"/>
</dbReference>
<dbReference type="EMBL" id="CAJNOJ010000296">
    <property type="protein sequence ID" value="CAF1378196.1"/>
    <property type="molecule type" value="Genomic_DNA"/>
</dbReference>
<protein>
    <recommendedName>
        <fullName evidence="5">Right handed beta helix domain-containing protein</fullName>
    </recommendedName>
</protein>
<dbReference type="AlphaFoldDB" id="A0A814FJA0"/>
<dbReference type="PANTHER" id="PTHR40088:SF2">
    <property type="entry name" value="SECRETED SUGAR HYDROLASE"/>
    <property type="match status" value="1"/>
</dbReference>
<dbReference type="InterPro" id="IPR039448">
    <property type="entry name" value="Beta_helix"/>
</dbReference>
<accession>A0A814FJA0</accession>
<keyword evidence="2" id="KW-0964">Secreted</keyword>
<keyword evidence="8" id="KW-1185">Reference proteome</keyword>
<evidence type="ECO:0000313" key="7">
    <source>
        <dbReference type="EMBL" id="CAF1378196.1"/>
    </source>
</evidence>
<dbReference type="Pfam" id="PF13229">
    <property type="entry name" value="Beta_helix"/>
    <property type="match status" value="1"/>
</dbReference>
<dbReference type="Proteomes" id="UP000663852">
    <property type="component" value="Unassembled WGS sequence"/>
</dbReference>
<evidence type="ECO:0000259" key="5">
    <source>
        <dbReference type="Pfam" id="PF13229"/>
    </source>
</evidence>
<evidence type="ECO:0000313" key="6">
    <source>
        <dbReference type="EMBL" id="CAF0983750.1"/>
    </source>
</evidence>
<organism evidence="6 8">
    <name type="scientific">Adineta ricciae</name>
    <name type="common">Rotifer</name>
    <dbReference type="NCBI Taxonomy" id="249248"/>
    <lineage>
        <taxon>Eukaryota</taxon>
        <taxon>Metazoa</taxon>
        <taxon>Spiralia</taxon>
        <taxon>Gnathifera</taxon>
        <taxon>Rotifera</taxon>
        <taxon>Eurotatoria</taxon>
        <taxon>Bdelloidea</taxon>
        <taxon>Adinetida</taxon>
        <taxon>Adinetidae</taxon>
        <taxon>Adineta</taxon>
    </lineage>
</organism>
<dbReference type="GO" id="GO:0016837">
    <property type="term" value="F:carbon-oxygen lyase activity, acting on polysaccharides"/>
    <property type="evidence" value="ECO:0007669"/>
    <property type="project" value="TreeGrafter"/>
</dbReference>
<keyword evidence="3 4" id="KW-0732">Signal</keyword>
<dbReference type="InterPro" id="IPR012334">
    <property type="entry name" value="Pectin_lyas_fold"/>
</dbReference>
<comment type="caution">
    <text evidence="6">The sequence shown here is derived from an EMBL/GenBank/DDBJ whole genome shotgun (WGS) entry which is preliminary data.</text>
</comment>
<dbReference type="InterPro" id="IPR052052">
    <property type="entry name" value="Polysaccharide_Lyase_9"/>
</dbReference>
<feature type="domain" description="Right handed beta helix" evidence="5">
    <location>
        <begin position="255"/>
        <end position="387"/>
    </location>
</feature>
<dbReference type="SMART" id="SM00710">
    <property type="entry name" value="PbH1"/>
    <property type="match status" value="6"/>
</dbReference>
<dbReference type="Proteomes" id="UP000663828">
    <property type="component" value="Unassembled WGS sequence"/>
</dbReference>
<feature type="chain" id="PRO_5035600144" description="Right handed beta helix domain-containing protein" evidence="4">
    <location>
        <begin position="20"/>
        <end position="443"/>
    </location>
</feature>
<evidence type="ECO:0000313" key="8">
    <source>
        <dbReference type="Proteomes" id="UP000663828"/>
    </source>
</evidence>
<comment type="subcellular location">
    <subcellularLocation>
        <location evidence="1">Secreted</location>
    </subcellularLocation>
</comment>
<dbReference type="Gene3D" id="2.160.20.10">
    <property type="entry name" value="Single-stranded right-handed beta-helix, Pectin lyase-like"/>
    <property type="match status" value="1"/>
</dbReference>
<feature type="signal peptide" evidence="4">
    <location>
        <begin position="1"/>
        <end position="19"/>
    </location>
</feature>
<reference evidence="6" key="1">
    <citation type="submission" date="2021-02" db="EMBL/GenBank/DDBJ databases">
        <authorList>
            <person name="Nowell W R."/>
        </authorList>
    </citation>
    <scope>NUCLEOTIDE SEQUENCE</scope>
</reference>
<dbReference type="InterPro" id="IPR006626">
    <property type="entry name" value="PbH1"/>
</dbReference>
<evidence type="ECO:0000256" key="4">
    <source>
        <dbReference type="SAM" id="SignalP"/>
    </source>
</evidence>
<sequence length="443" mass="48302">MQTGLACFTFLLLWTQTIAGRTYYVTKSGLDSNAGTSQTSAWLTVQKAANSATPGSTVYIGPGTYYETVTVNVQGNVRDGLITFASLIYDSPAVISGKQAKTESADGTMNIIFIQEKSYLRFVNLELTDLKAVECSGVRITGAGTNVELRGLHIHDIRGGGQSGGAMPITVYNKDQTASRRQVIVDSCILHDCEPAWSEALTFNGNIEDFQVTNNKVYNMNNIGIDFIGGESFLGALGVRNGLCAYNLVWNIHSVYDSSSAGIYVDGASNVTIEYNEVHHSDMGIEVGAENKGRVASKMTVRNNYLHHNDKFGLAFGGYDSQRGQVTNSLFMNNRLVQNDVRLTGGGEISISFASGNVVYGNTIKPNSQNVILLASQEGGLNNQFDYQKYYPNGQGATKESLIFFWGNTQYDGLTAFQQNAKQEVHAELGVSKRAFGRKRFFL</sequence>
<dbReference type="PANTHER" id="PTHR40088">
    <property type="entry name" value="PECTATE LYASE (EUROFUNG)"/>
    <property type="match status" value="1"/>
</dbReference>
<gene>
    <name evidence="7" type="ORF">EDS130_LOCUS34769</name>
    <name evidence="6" type="ORF">XAT740_LOCUS12323</name>
</gene>
<evidence type="ECO:0000256" key="1">
    <source>
        <dbReference type="ARBA" id="ARBA00004613"/>
    </source>
</evidence>
<dbReference type="SUPFAM" id="SSF51126">
    <property type="entry name" value="Pectin lyase-like"/>
    <property type="match status" value="1"/>
</dbReference>
<proteinExistence type="predicted"/>
<name>A0A814FJA0_ADIRI</name>
<dbReference type="GO" id="GO:0005576">
    <property type="term" value="C:extracellular region"/>
    <property type="evidence" value="ECO:0007669"/>
    <property type="project" value="UniProtKB-SubCell"/>
</dbReference>
<dbReference type="InterPro" id="IPR011050">
    <property type="entry name" value="Pectin_lyase_fold/virulence"/>
</dbReference>